<evidence type="ECO:0000256" key="1">
    <source>
        <dbReference type="SAM" id="MobiDB-lite"/>
    </source>
</evidence>
<feature type="region of interest" description="Disordered" evidence="1">
    <location>
        <begin position="104"/>
        <end position="123"/>
    </location>
</feature>
<comment type="caution">
    <text evidence="2">The sequence shown here is derived from an EMBL/GenBank/DDBJ whole genome shotgun (WGS) entry which is preliminary data.</text>
</comment>
<sequence>MDNSAQLLIFSLHGIQVHLEEASIASRGLGGVPCSWTPRSCTRESTMVFSRSAGSHCQPDLHPVARVGRPHPAAPDLVRDRTVREPLPLDPSAGAARSWRQALPSDLLAPGDPRAEEGHPDVGMRDARLLQLLFP</sequence>
<gene>
    <name evidence="2" type="ORF">PCOR1329_LOCUS71668</name>
</gene>
<organism evidence="2 3">
    <name type="scientific">Prorocentrum cordatum</name>
    <dbReference type="NCBI Taxonomy" id="2364126"/>
    <lineage>
        <taxon>Eukaryota</taxon>
        <taxon>Sar</taxon>
        <taxon>Alveolata</taxon>
        <taxon>Dinophyceae</taxon>
        <taxon>Prorocentrales</taxon>
        <taxon>Prorocentraceae</taxon>
        <taxon>Prorocentrum</taxon>
    </lineage>
</organism>
<protein>
    <submittedName>
        <fullName evidence="2">Uncharacterized protein</fullName>
    </submittedName>
</protein>
<dbReference type="EMBL" id="CAUYUJ010019527">
    <property type="protein sequence ID" value="CAK0891861.1"/>
    <property type="molecule type" value="Genomic_DNA"/>
</dbReference>
<evidence type="ECO:0000313" key="2">
    <source>
        <dbReference type="EMBL" id="CAK0891861.1"/>
    </source>
</evidence>
<evidence type="ECO:0000313" key="3">
    <source>
        <dbReference type="Proteomes" id="UP001189429"/>
    </source>
</evidence>
<name>A0ABN9X1G5_9DINO</name>
<proteinExistence type="predicted"/>
<feature type="non-terminal residue" evidence="2">
    <location>
        <position position="135"/>
    </location>
</feature>
<feature type="compositionally biased region" description="Basic and acidic residues" evidence="1">
    <location>
        <begin position="113"/>
        <end position="123"/>
    </location>
</feature>
<accession>A0ABN9X1G5</accession>
<dbReference type="Proteomes" id="UP001189429">
    <property type="component" value="Unassembled WGS sequence"/>
</dbReference>
<keyword evidence="3" id="KW-1185">Reference proteome</keyword>
<reference evidence="2" key="1">
    <citation type="submission" date="2023-10" db="EMBL/GenBank/DDBJ databases">
        <authorList>
            <person name="Chen Y."/>
            <person name="Shah S."/>
            <person name="Dougan E. K."/>
            <person name="Thang M."/>
            <person name="Chan C."/>
        </authorList>
    </citation>
    <scope>NUCLEOTIDE SEQUENCE [LARGE SCALE GENOMIC DNA]</scope>
</reference>